<sequence length="79" mass="8702">MKNKLGDLNNHLFAQLERLSDEGMSAEQIEQEVKRTEAIVSVADQIVGNADLQLKAAKLYAEHGQAVLPMLPKIGKSEE</sequence>
<dbReference type="AlphaFoldDB" id="A0A3R7NBD8"/>
<dbReference type="Proteomes" id="UP000238137">
    <property type="component" value="Unassembled WGS sequence"/>
</dbReference>
<protein>
    <recommendedName>
        <fullName evidence="3">Phage protein</fullName>
    </recommendedName>
</protein>
<evidence type="ECO:0000313" key="2">
    <source>
        <dbReference type="Proteomes" id="UP000238137"/>
    </source>
</evidence>
<evidence type="ECO:0000313" key="1">
    <source>
        <dbReference type="EMBL" id="RNF34063.1"/>
    </source>
</evidence>
<comment type="caution">
    <text evidence="1">The sequence shown here is derived from an EMBL/GenBank/DDBJ whole genome shotgun (WGS) entry which is preliminary data.</text>
</comment>
<dbReference type="RefSeq" id="WP_106692027.1">
    <property type="nucleotide sequence ID" value="NZ_PXNQ02000008.1"/>
</dbReference>
<reference evidence="1" key="1">
    <citation type="submission" date="2018-05" db="EMBL/GenBank/DDBJ databases">
        <title>Reclassification of Methylarcula marina and Methylarcula terricola as Paracoccus methylarcula sp.nov., comb.nov. and Paracoccus terricola comb.nov.</title>
        <authorList>
            <person name="Shmareva M.N."/>
            <person name="Doronina N.V."/>
            <person name="Vasilenko O.V."/>
            <person name="Tarlachkov S.V."/>
            <person name="Trotsenko Y.A."/>
        </authorList>
    </citation>
    <scope>NUCLEOTIDE SEQUENCE [LARGE SCALE GENOMIC DNA]</scope>
    <source>
        <strain evidence="1">VKM B-2159</strain>
    </source>
</reference>
<name>A0A3R7NBD8_9RHOB</name>
<dbReference type="OrthoDB" id="2231510at2"/>
<gene>
    <name evidence="1" type="ORF">A7A09_014315</name>
</gene>
<proteinExistence type="predicted"/>
<accession>A0A3R7NBD8</accession>
<evidence type="ECO:0008006" key="3">
    <source>
        <dbReference type="Google" id="ProtNLM"/>
    </source>
</evidence>
<organism evidence="1 2">
    <name type="scientific">Paracoccus methylarcula</name>
    <dbReference type="NCBI Taxonomy" id="72022"/>
    <lineage>
        <taxon>Bacteria</taxon>
        <taxon>Pseudomonadati</taxon>
        <taxon>Pseudomonadota</taxon>
        <taxon>Alphaproteobacteria</taxon>
        <taxon>Rhodobacterales</taxon>
        <taxon>Paracoccaceae</taxon>
        <taxon>Paracoccus</taxon>
    </lineage>
</organism>
<dbReference type="EMBL" id="PXNQ02000008">
    <property type="protein sequence ID" value="RNF34063.1"/>
    <property type="molecule type" value="Genomic_DNA"/>
</dbReference>
<keyword evidence="2" id="KW-1185">Reference proteome</keyword>